<proteinExistence type="predicted"/>
<keyword evidence="1" id="KW-0472">Membrane</keyword>
<dbReference type="RefSeq" id="WP_110473752.1">
    <property type="nucleotide sequence ID" value="NZ_BMWQ01000001.1"/>
</dbReference>
<dbReference type="EMBL" id="QJTD01000001">
    <property type="protein sequence ID" value="PYE82752.1"/>
    <property type="molecule type" value="Genomic_DNA"/>
</dbReference>
<gene>
    <name evidence="2" type="ORF">DFQ11_101177</name>
</gene>
<reference evidence="2 3" key="1">
    <citation type="submission" date="2018-06" db="EMBL/GenBank/DDBJ databases">
        <title>Genomic Encyclopedia of Type Strains, Phase III (KMG-III): the genomes of soil and plant-associated and newly described type strains.</title>
        <authorList>
            <person name="Whitman W."/>
        </authorList>
    </citation>
    <scope>NUCLEOTIDE SEQUENCE [LARGE SCALE GENOMIC DNA]</scope>
    <source>
        <strain evidence="2 3">CECT 7945</strain>
    </source>
</reference>
<sequence>MGTGIYIIDAVIIACIILPFIFIITGRRKRESTLRKILQFEAAQNNCNLDEMEIHNSFAIGLDTEAKKLLFRKTTALKKYTQIINLSTVEHCEFLKITRSVKTKTKGEKVIEKLHLTFIHNNGQRTSILEFYDHEDEMILDDAVITGEAWERKINLLLLSGSMGFSVAR</sequence>
<comment type="caution">
    <text evidence="2">The sequence shown here is derived from an EMBL/GenBank/DDBJ whole genome shotgun (WGS) entry which is preliminary data.</text>
</comment>
<accession>A0A2V4WYM4</accession>
<evidence type="ECO:0000256" key="1">
    <source>
        <dbReference type="SAM" id="Phobius"/>
    </source>
</evidence>
<feature type="transmembrane region" description="Helical" evidence="1">
    <location>
        <begin position="6"/>
        <end position="26"/>
    </location>
</feature>
<keyword evidence="3" id="KW-1185">Reference proteome</keyword>
<name>A0A2V4WYM4_9FLAO</name>
<evidence type="ECO:0000313" key="2">
    <source>
        <dbReference type="EMBL" id="PYE82752.1"/>
    </source>
</evidence>
<dbReference type="AlphaFoldDB" id="A0A2V4WYM4"/>
<keyword evidence="1" id="KW-1133">Transmembrane helix</keyword>
<dbReference type="Proteomes" id="UP000248054">
    <property type="component" value="Unassembled WGS sequence"/>
</dbReference>
<organism evidence="2 3">
    <name type="scientific">Winogradskyella epiphytica</name>
    <dbReference type="NCBI Taxonomy" id="262005"/>
    <lineage>
        <taxon>Bacteria</taxon>
        <taxon>Pseudomonadati</taxon>
        <taxon>Bacteroidota</taxon>
        <taxon>Flavobacteriia</taxon>
        <taxon>Flavobacteriales</taxon>
        <taxon>Flavobacteriaceae</taxon>
        <taxon>Winogradskyella</taxon>
    </lineage>
</organism>
<keyword evidence="1" id="KW-0812">Transmembrane</keyword>
<dbReference type="OrthoDB" id="1524706at2"/>
<protein>
    <submittedName>
        <fullName evidence="2">Uncharacterized protein</fullName>
    </submittedName>
</protein>
<evidence type="ECO:0000313" key="3">
    <source>
        <dbReference type="Proteomes" id="UP000248054"/>
    </source>
</evidence>